<dbReference type="STRING" id="468056.SAMN05443549_104326"/>
<organism evidence="1 2">
    <name type="scientific">Flavobacterium fluvii</name>
    <dbReference type="NCBI Taxonomy" id="468056"/>
    <lineage>
        <taxon>Bacteria</taxon>
        <taxon>Pseudomonadati</taxon>
        <taxon>Bacteroidota</taxon>
        <taxon>Flavobacteriia</taxon>
        <taxon>Flavobacteriales</taxon>
        <taxon>Flavobacteriaceae</taxon>
        <taxon>Flavobacterium</taxon>
    </lineage>
</organism>
<proteinExistence type="predicted"/>
<accession>A0A1M5KI26</accession>
<evidence type="ECO:0000313" key="2">
    <source>
        <dbReference type="Proteomes" id="UP000184516"/>
    </source>
</evidence>
<reference evidence="2" key="1">
    <citation type="submission" date="2016-11" db="EMBL/GenBank/DDBJ databases">
        <authorList>
            <person name="Varghese N."/>
            <person name="Submissions S."/>
        </authorList>
    </citation>
    <scope>NUCLEOTIDE SEQUENCE [LARGE SCALE GENOMIC DNA]</scope>
    <source>
        <strain evidence="2">DSM 19978</strain>
    </source>
</reference>
<protein>
    <submittedName>
        <fullName evidence="1">Uncharacterized protein</fullName>
    </submittedName>
</protein>
<dbReference type="Gene3D" id="2.115.10.20">
    <property type="entry name" value="Glycosyl hydrolase domain, family 43"/>
    <property type="match status" value="1"/>
</dbReference>
<evidence type="ECO:0000313" key="1">
    <source>
        <dbReference type="EMBL" id="SHG52462.1"/>
    </source>
</evidence>
<gene>
    <name evidence="1" type="ORF">SAMN05443549_104326</name>
</gene>
<dbReference type="EMBL" id="FQWB01000004">
    <property type="protein sequence ID" value="SHG52462.1"/>
    <property type="molecule type" value="Genomic_DNA"/>
</dbReference>
<dbReference type="InterPro" id="IPR023296">
    <property type="entry name" value="Glyco_hydro_beta-prop_sf"/>
</dbReference>
<keyword evidence="2" id="KW-1185">Reference proteome</keyword>
<name>A0A1M5KI26_9FLAO</name>
<dbReference type="AlphaFoldDB" id="A0A1M5KI26"/>
<dbReference type="Proteomes" id="UP000184516">
    <property type="component" value="Unassembled WGS sequence"/>
</dbReference>
<sequence length="119" mass="14218">MMCVNASGALTTSKYFLHFDKKGIIVPQITYEEFDDFVNANDVTDGKYYRYNQRNHIVEKEGFKILLWDKSLVFFSRKINDKFCFLHRIKPEIQVVTGIESLEDLSEEFWRNYLINFKD</sequence>
<dbReference type="RefSeq" id="WP_141226144.1">
    <property type="nucleotide sequence ID" value="NZ_FQWB01000004.1"/>
</dbReference>